<dbReference type="EMBL" id="JAIWYP010000002">
    <property type="protein sequence ID" value="KAH3866179.1"/>
    <property type="molecule type" value="Genomic_DNA"/>
</dbReference>
<feature type="compositionally biased region" description="Basic and acidic residues" evidence="1">
    <location>
        <begin position="171"/>
        <end position="235"/>
    </location>
</feature>
<sequence>MKPKTNRRPKERASDKDTVVAFHEFIQGRIQGELNGVTIGPGYMLSRIALASVIFGFLCLLVGILIIALRHRHVYLISWDAQFLGPFFIIMFLGCCGLAVFLLNLAKQRTNQYRKDLAFRPIGDYGVAVVHKSKLTYDEQKKTTLKSGTTPHNVRHPGRPGVNDSGNQGDYSKRSGYDNRGYNDDRNRDPDRRYPDRPRRGPDEVDRPLMRDGERREGERSRRPPDDRRGPDDRPRRPRPPPGEGGDRPPRGEGGDRPRRPPDDPNRPRRPPGDRDPNRPRGPPRDRDPNKPRRPMTPEEEERRAEARRRYEEDKRRRLEEDRRRGELRKQAEASQQGGEERGVDVEGGRRTYQIQTTVKLSHQPTDESDL</sequence>
<keyword evidence="2" id="KW-0812">Transmembrane</keyword>
<dbReference type="OrthoDB" id="6146242at2759"/>
<feature type="compositionally biased region" description="Basic and acidic residues" evidence="1">
    <location>
        <begin position="245"/>
        <end position="291"/>
    </location>
</feature>
<protein>
    <submittedName>
        <fullName evidence="3">Uncharacterized protein</fullName>
    </submittedName>
</protein>
<feature type="compositionally biased region" description="Polar residues" evidence="1">
    <location>
        <begin position="353"/>
        <end position="364"/>
    </location>
</feature>
<dbReference type="AlphaFoldDB" id="A0A9D4LYC8"/>
<feature type="region of interest" description="Disordered" evidence="1">
    <location>
        <begin position="140"/>
        <end position="371"/>
    </location>
</feature>
<name>A0A9D4LYC8_DREPO</name>
<evidence type="ECO:0000256" key="2">
    <source>
        <dbReference type="SAM" id="Phobius"/>
    </source>
</evidence>
<keyword evidence="2" id="KW-1133">Transmembrane helix</keyword>
<feature type="transmembrane region" description="Helical" evidence="2">
    <location>
        <begin position="81"/>
        <end position="105"/>
    </location>
</feature>
<evidence type="ECO:0000256" key="1">
    <source>
        <dbReference type="SAM" id="MobiDB-lite"/>
    </source>
</evidence>
<feature type="transmembrane region" description="Helical" evidence="2">
    <location>
        <begin position="48"/>
        <end position="69"/>
    </location>
</feature>
<proteinExistence type="predicted"/>
<keyword evidence="4" id="KW-1185">Reference proteome</keyword>
<gene>
    <name evidence="3" type="ORF">DPMN_029236</name>
</gene>
<feature type="compositionally biased region" description="Basic and acidic residues" evidence="1">
    <location>
        <begin position="339"/>
        <end position="350"/>
    </location>
</feature>
<evidence type="ECO:0000313" key="3">
    <source>
        <dbReference type="EMBL" id="KAH3866179.1"/>
    </source>
</evidence>
<evidence type="ECO:0000313" key="4">
    <source>
        <dbReference type="Proteomes" id="UP000828390"/>
    </source>
</evidence>
<dbReference type="Proteomes" id="UP000828390">
    <property type="component" value="Unassembled WGS sequence"/>
</dbReference>
<feature type="compositionally biased region" description="Basic and acidic residues" evidence="1">
    <location>
        <begin position="301"/>
        <end position="332"/>
    </location>
</feature>
<accession>A0A9D4LYC8</accession>
<keyword evidence="2" id="KW-0472">Membrane</keyword>
<comment type="caution">
    <text evidence="3">The sequence shown here is derived from an EMBL/GenBank/DDBJ whole genome shotgun (WGS) entry which is preliminary data.</text>
</comment>
<reference evidence="3" key="1">
    <citation type="journal article" date="2019" name="bioRxiv">
        <title>The Genome of the Zebra Mussel, Dreissena polymorpha: A Resource for Invasive Species Research.</title>
        <authorList>
            <person name="McCartney M.A."/>
            <person name="Auch B."/>
            <person name="Kono T."/>
            <person name="Mallez S."/>
            <person name="Zhang Y."/>
            <person name="Obille A."/>
            <person name="Becker A."/>
            <person name="Abrahante J.E."/>
            <person name="Garbe J."/>
            <person name="Badalamenti J.P."/>
            <person name="Herman A."/>
            <person name="Mangelson H."/>
            <person name="Liachko I."/>
            <person name="Sullivan S."/>
            <person name="Sone E.D."/>
            <person name="Koren S."/>
            <person name="Silverstein K.A.T."/>
            <person name="Beckman K.B."/>
            <person name="Gohl D.M."/>
        </authorList>
    </citation>
    <scope>NUCLEOTIDE SEQUENCE</scope>
    <source>
        <strain evidence="3">Duluth1</strain>
        <tissue evidence="3">Whole animal</tissue>
    </source>
</reference>
<reference evidence="3" key="2">
    <citation type="submission" date="2020-11" db="EMBL/GenBank/DDBJ databases">
        <authorList>
            <person name="McCartney M.A."/>
            <person name="Auch B."/>
            <person name="Kono T."/>
            <person name="Mallez S."/>
            <person name="Becker A."/>
            <person name="Gohl D.M."/>
            <person name="Silverstein K.A.T."/>
            <person name="Koren S."/>
            <person name="Bechman K.B."/>
            <person name="Herman A."/>
            <person name="Abrahante J.E."/>
            <person name="Garbe J."/>
        </authorList>
    </citation>
    <scope>NUCLEOTIDE SEQUENCE</scope>
    <source>
        <strain evidence="3">Duluth1</strain>
        <tissue evidence="3">Whole animal</tissue>
    </source>
</reference>
<organism evidence="3 4">
    <name type="scientific">Dreissena polymorpha</name>
    <name type="common">Zebra mussel</name>
    <name type="synonym">Mytilus polymorpha</name>
    <dbReference type="NCBI Taxonomy" id="45954"/>
    <lineage>
        <taxon>Eukaryota</taxon>
        <taxon>Metazoa</taxon>
        <taxon>Spiralia</taxon>
        <taxon>Lophotrochozoa</taxon>
        <taxon>Mollusca</taxon>
        <taxon>Bivalvia</taxon>
        <taxon>Autobranchia</taxon>
        <taxon>Heteroconchia</taxon>
        <taxon>Euheterodonta</taxon>
        <taxon>Imparidentia</taxon>
        <taxon>Neoheterodontei</taxon>
        <taxon>Myida</taxon>
        <taxon>Dreissenoidea</taxon>
        <taxon>Dreissenidae</taxon>
        <taxon>Dreissena</taxon>
    </lineage>
</organism>